<dbReference type="STRING" id="857293.CAAU_1033"/>
<dbReference type="EMBL" id="CAKP01000060">
    <property type="protein sequence ID" value="CCJ33117.1"/>
    <property type="molecule type" value="Genomic_DNA"/>
</dbReference>
<comment type="caution">
    <text evidence="1">The sequence shown here is derived from an EMBL/GenBank/DDBJ whole genome shotgun (WGS) entry which is preliminary data.</text>
</comment>
<name>I7LIP3_9CLOT</name>
<evidence type="ECO:0000313" key="2">
    <source>
        <dbReference type="Proteomes" id="UP000007652"/>
    </source>
</evidence>
<protein>
    <submittedName>
        <fullName evidence="1">Uncharacterized protein</fullName>
    </submittedName>
</protein>
<dbReference type="Proteomes" id="UP000007652">
    <property type="component" value="Unassembled WGS sequence"/>
</dbReference>
<proteinExistence type="predicted"/>
<dbReference type="AlphaFoldDB" id="I7LIP3"/>
<keyword evidence="2" id="KW-1185">Reference proteome</keyword>
<organism evidence="1 2">
    <name type="scientific">Caloramator australicus RC3</name>
    <dbReference type="NCBI Taxonomy" id="857293"/>
    <lineage>
        <taxon>Bacteria</taxon>
        <taxon>Bacillati</taxon>
        <taxon>Bacillota</taxon>
        <taxon>Clostridia</taxon>
        <taxon>Eubacteriales</taxon>
        <taxon>Clostridiaceae</taxon>
        <taxon>Caloramator</taxon>
    </lineage>
</organism>
<dbReference type="RefSeq" id="WP_008908389.1">
    <property type="nucleotide sequence ID" value="NZ_CAKP01000060.1"/>
</dbReference>
<gene>
    <name evidence="1" type="ORF">CAAU_1033</name>
</gene>
<reference evidence="1 2" key="1">
    <citation type="journal article" date="2011" name="J. Bacteriol.">
        <title>Draft genome sequence of Caloramator australicus strain RC3T, a thermoanaerobe from the Great Artesian Basin of Australia.</title>
        <authorList>
            <person name="Ogg C.D."/>
            <person name="Patel B.K.C."/>
        </authorList>
    </citation>
    <scope>NUCLEOTIDE SEQUENCE [LARGE SCALE GENOMIC DNA]</scope>
    <source>
        <strain evidence="1 2">RC3</strain>
    </source>
</reference>
<sequence>MKVRFQLLSWQNVKSDVISVFNLRKAEVEILESLISKKDDEKILAMVDRLSRKKNLQCSIDNTIKAVLKEKMTYLSGTKNFNSYDKVNQKIFQIPINPLYLDKNSIGLKSYRVFIDFLTRLSSIDSTTALDEIIDALELKSERKGLDNVNLELKSIILSKSSVYSYSGDKKILNLIEYLSRIQNSGLIKEIEKILFCNKGKVEFVDKYAERYVNKIFIETRRAEFEAYKVSKEALIRAACVHYVYNILCSICYKAAVKSAVIIVNQGA</sequence>
<accession>I7LIP3</accession>
<evidence type="ECO:0000313" key="1">
    <source>
        <dbReference type="EMBL" id="CCJ33117.1"/>
    </source>
</evidence>